<protein>
    <submittedName>
        <fullName evidence="1">Uncharacterized protein</fullName>
    </submittedName>
</protein>
<organism evidence="1 2">
    <name type="scientific">Patella caerulea</name>
    <name type="common">Rayed Mediterranean limpet</name>
    <dbReference type="NCBI Taxonomy" id="87958"/>
    <lineage>
        <taxon>Eukaryota</taxon>
        <taxon>Metazoa</taxon>
        <taxon>Spiralia</taxon>
        <taxon>Lophotrochozoa</taxon>
        <taxon>Mollusca</taxon>
        <taxon>Gastropoda</taxon>
        <taxon>Patellogastropoda</taxon>
        <taxon>Patelloidea</taxon>
        <taxon>Patellidae</taxon>
        <taxon>Patella</taxon>
    </lineage>
</organism>
<evidence type="ECO:0000313" key="1">
    <source>
        <dbReference type="EMBL" id="KAK6178550.1"/>
    </source>
</evidence>
<dbReference type="AlphaFoldDB" id="A0AAN8JNE1"/>
<dbReference type="InterPro" id="IPR018775">
    <property type="entry name" value="RlaP"/>
</dbReference>
<keyword evidence="2" id="KW-1185">Reference proteome</keyword>
<name>A0AAN8JNE1_PATCE</name>
<comment type="caution">
    <text evidence="1">The sequence shown here is derived from an EMBL/GenBank/DDBJ whole genome shotgun (WGS) entry which is preliminary data.</text>
</comment>
<sequence length="620" mass="71684">MEEFRFEYIEDDNIDQTAVALATQVLQCQERLLLHMRNTNQSDDKMLTKTHESLDTLREIKSQAEGSHHDYCATTVNEGPIQELKQLTLMHIPSSLTQKAKENFNRLITELMRGKCKKVLASLLFTCPWYEASQKERGEKARHNVLIIVYLCYDHQAITPANIHNQKLGEIIDKGWCCIVELSHMCRFLVSGRTKYIEILNYDPDGQIYESEEWIELKQSLQSHQLMGLQSFIEAGIGQAVGGVGKKIKSGIMKLREGATFFEICESFRLLHNLYNLIHGRYTVKSIDPKQLPEKANNALTRLIGLYQNPDGTKQGLFDLLMAWKDEIQEELKGKSSFTNLPEVETILCNWKKKTRLQGKELIPFTYIEDEKSKLLQLMETIGGPVIKLQPEQVILIARAGSHMYGLATSDSDVDYVVIYREMTDRYIGSCKKIPECFENRGPSKKVEYGAYEARLFCEMVLKGSVVILELIFADGHEYTSPAWKALASHKMKFVTERGIHQYLGLIKNNFNMIESKKYINTKRDRKLFYQIFHKIDSVAYMIREKSPPVLCQGHIRDYVLRIRQEPLEGDLERESLLEEARSRYKNLRQALVDRNNRLKEKTDFRFLASWLTSVRGIPD</sequence>
<dbReference type="PANTHER" id="PTHR34817">
    <property type="entry name" value="NUCLEOTIDYLTRANSFERASE"/>
    <property type="match status" value="1"/>
</dbReference>
<accession>A0AAN8JNE1</accession>
<gene>
    <name evidence="1" type="ORF">SNE40_013316</name>
</gene>
<dbReference type="Pfam" id="PF10127">
    <property type="entry name" value="RlaP"/>
    <property type="match status" value="1"/>
</dbReference>
<proteinExistence type="predicted"/>
<reference evidence="1 2" key="1">
    <citation type="submission" date="2024-01" db="EMBL/GenBank/DDBJ databases">
        <title>The genome of the rayed Mediterranean limpet Patella caerulea (Linnaeus, 1758).</title>
        <authorList>
            <person name="Anh-Thu Weber A."/>
            <person name="Halstead-Nussloch G."/>
        </authorList>
    </citation>
    <scope>NUCLEOTIDE SEQUENCE [LARGE SCALE GENOMIC DNA]</scope>
    <source>
        <strain evidence="1">AATW-2023a</strain>
        <tissue evidence="1">Whole specimen</tissue>
    </source>
</reference>
<dbReference type="PANTHER" id="PTHR34817:SF1">
    <property type="entry name" value="NUCLEOTIDYLTRANSFERASE"/>
    <property type="match status" value="1"/>
</dbReference>
<evidence type="ECO:0000313" key="2">
    <source>
        <dbReference type="Proteomes" id="UP001347796"/>
    </source>
</evidence>
<dbReference type="Proteomes" id="UP001347796">
    <property type="component" value="Unassembled WGS sequence"/>
</dbReference>
<dbReference type="EMBL" id="JAZGQO010000009">
    <property type="protein sequence ID" value="KAK6178550.1"/>
    <property type="molecule type" value="Genomic_DNA"/>
</dbReference>